<dbReference type="OrthoDB" id="5428055at2759"/>
<dbReference type="Proteomes" id="UP000235672">
    <property type="component" value="Unassembled WGS sequence"/>
</dbReference>
<proteinExistence type="predicted"/>
<keyword evidence="3" id="KW-0812">Transmembrane</keyword>
<organism evidence="4 5">
    <name type="scientific">Hyaloscypha hepaticicola</name>
    <dbReference type="NCBI Taxonomy" id="2082293"/>
    <lineage>
        <taxon>Eukaryota</taxon>
        <taxon>Fungi</taxon>
        <taxon>Dikarya</taxon>
        <taxon>Ascomycota</taxon>
        <taxon>Pezizomycotina</taxon>
        <taxon>Leotiomycetes</taxon>
        <taxon>Helotiales</taxon>
        <taxon>Hyaloscyphaceae</taxon>
        <taxon>Hyaloscypha</taxon>
    </lineage>
</organism>
<keyword evidence="3" id="KW-1133">Transmembrane helix</keyword>
<sequence length="621" mass="69604">MEEAVSSGQGSRGEGCQGDRGGKDQDPIDDGSARSSNGSGNMRLFMTAFLGEDGEDGDLHRDQVEEVASMCEQWTHEKGVVTLADEHGNGVALLDDRNIPDNILTNKGGSDISPSGECRSYLGPLTAELLGTELKRKRFKLNAVDDEEPDAERRIIFITDLNASTIEALVTTTSHSQAQALKNLIYKHLTRKTSLGVTIPTFFPTFTLDFHMPYYVLKMAEAPIEDARKKVDGKPLRQAYKLPFLSSSMSEMKSTQECCYLYEAQMSIIVTGIDHWVWTAIGCFETYFGSEESVDRYDQMKGRRNNGRPGRADPLAAGQINAHEPIWTPREYFLKVLQVRVSQVLRGWNLIGSKVEEEVKRSRTIADTLFQLLSNDPKARQQVLDFIRWNHQMISLLRQLIADLLDTVEVWNHFKQKEIGYFLSDSDPPNPLDSSLGAIEKSFQELERLHKKLQNLRKELSEENLQRLDAHLSLENNDSTILQQGIAKNNQILTIVMLVFLPVGLASNIFSAPGLMPSTRVNLPNFVAAIIILAMLMGTTAGVLFNWRSCLEYTIAGLTYVRNVIISCVERPARHETCTDDIPKTLNRGSPFWRSRRPALVEQLDIESAPGEQLQNGLEQG</sequence>
<evidence type="ECO:0000256" key="2">
    <source>
        <dbReference type="SAM" id="MobiDB-lite"/>
    </source>
</evidence>
<evidence type="ECO:0000313" key="5">
    <source>
        <dbReference type="Proteomes" id="UP000235672"/>
    </source>
</evidence>
<evidence type="ECO:0000256" key="3">
    <source>
        <dbReference type="SAM" id="Phobius"/>
    </source>
</evidence>
<dbReference type="AlphaFoldDB" id="A0A2J6PDK9"/>
<reference evidence="4 5" key="1">
    <citation type="submission" date="2016-05" db="EMBL/GenBank/DDBJ databases">
        <title>A degradative enzymes factory behind the ericoid mycorrhizal symbiosis.</title>
        <authorList>
            <consortium name="DOE Joint Genome Institute"/>
            <person name="Martino E."/>
            <person name="Morin E."/>
            <person name="Grelet G."/>
            <person name="Kuo A."/>
            <person name="Kohler A."/>
            <person name="Daghino S."/>
            <person name="Barry K."/>
            <person name="Choi C."/>
            <person name="Cichocki N."/>
            <person name="Clum A."/>
            <person name="Copeland A."/>
            <person name="Hainaut M."/>
            <person name="Haridas S."/>
            <person name="Labutti K."/>
            <person name="Lindquist E."/>
            <person name="Lipzen A."/>
            <person name="Khouja H.-R."/>
            <person name="Murat C."/>
            <person name="Ohm R."/>
            <person name="Olson A."/>
            <person name="Spatafora J."/>
            <person name="Veneault-Fourrey C."/>
            <person name="Henrissat B."/>
            <person name="Grigoriev I."/>
            <person name="Martin F."/>
            <person name="Perotto S."/>
        </authorList>
    </citation>
    <scope>NUCLEOTIDE SEQUENCE [LARGE SCALE GENOMIC DNA]</scope>
    <source>
        <strain evidence="4 5">UAMH 7357</strain>
    </source>
</reference>
<protein>
    <recommendedName>
        <fullName evidence="6">Cora-domain-containing protein</fullName>
    </recommendedName>
</protein>
<evidence type="ECO:0000313" key="4">
    <source>
        <dbReference type="EMBL" id="PMD11986.1"/>
    </source>
</evidence>
<keyword evidence="5" id="KW-1185">Reference proteome</keyword>
<gene>
    <name evidence="4" type="ORF">NA56DRAFT_695803</name>
</gene>
<feature type="compositionally biased region" description="Gly residues" evidence="2">
    <location>
        <begin position="10"/>
        <end position="19"/>
    </location>
</feature>
<keyword evidence="3" id="KW-0472">Membrane</keyword>
<feature type="transmembrane region" description="Helical" evidence="3">
    <location>
        <begin position="492"/>
        <end position="511"/>
    </location>
</feature>
<evidence type="ECO:0000256" key="1">
    <source>
        <dbReference type="SAM" id="Coils"/>
    </source>
</evidence>
<accession>A0A2J6PDK9</accession>
<dbReference type="STRING" id="1745343.A0A2J6PDK9"/>
<feature type="transmembrane region" description="Helical" evidence="3">
    <location>
        <begin position="523"/>
        <end position="545"/>
    </location>
</feature>
<feature type="region of interest" description="Disordered" evidence="2">
    <location>
        <begin position="1"/>
        <end position="40"/>
    </location>
</feature>
<feature type="coiled-coil region" evidence="1">
    <location>
        <begin position="436"/>
        <end position="466"/>
    </location>
</feature>
<keyword evidence="1" id="KW-0175">Coiled coil</keyword>
<name>A0A2J6PDK9_9HELO</name>
<evidence type="ECO:0008006" key="6">
    <source>
        <dbReference type="Google" id="ProtNLM"/>
    </source>
</evidence>
<dbReference type="EMBL" id="KZ613580">
    <property type="protein sequence ID" value="PMD11986.1"/>
    <property type="molecule type" value="Genomic_DNA"/>
</dbReference>